<dbReference type="InterPro" id="IPR020904">
    <property type="entry name" value="Sc_DH/Rdtase_CS"/>
</dbReference>
<keyword evidence="2" id="KW-0560">Oxidoreductase</keyword>
<proteinExistence type="inferred from homology"/>
<dbReference type="Pfam" id="PF00106">
    <property type="entry name" value="adh_short"/>
    <property type="match status" value="1"/>
</dbReference>
<evidence type="ECO:0000313" key="4">
    <source>
        <dbReference type="EMBL" id="WAL67068.1"/>
    </source>
</evidence>
<evidence type="ECO:0000313" key="5">
    <source>
        <dbReference type="Proteomes" id="UP001163203"/>
    </source>
</evidence>
<organism evidence="4 5">
    <name type="scientific">Amycolatopsis cynarae</name>
    <dbReference type="NCBI Taxonomy" id="2995223"/>
    <lineage>
        <taxon>Bacteria</taxon>
        <taxon>Bacillati</taxon>
        <taxon>Actinomycetota</taxon>
        <taxon>Actinomycetes</taxon>
        <taxon>Pseudonocardiales</taxon>
        <taxon>Pseudonocardiaceae</taxon>
        <taxon>Amycolatopsis</taxon>
    </lineage>
</organism>
<dbReference type="PRINTS" id="PR00080">
    <property type="entry name" value="SDRFAMILY"/>
</dbReference>
<dbReference type="CDD" id="cd05233">
    <property type="entry name" value="SDR_c"/>
    <property type="match status" value="1"/>
</dbReference>
<dbReference type="InterPro" id="IPR036291">
    <property type="entry name" value="NAD(P)-bd_dom_sf"/>
</dbReference>
<dbReference type="InterPro" id="IPR002347">
    <property type="entry name" value="SDR_fam"/>
</dbReference>
<dbReference type="Proteomes" id="UP001163203">
    <property type="component" value="Chromosome"/>
</dbReference>
<dbReference type="Gene3D" id="3.40.50.720">
    <property type="entry name" value="NAD(P)-binding Rossmann-like Domain"/>
    <property type="match status" value="1"/>
</dbReference>
<comment type="similarity">
    <text evidence="1 3">Belongs to the short-chain dehydrogenases/reductases (SDR) family.</text>
</comment>
<reference evidence="4" key="1">
    <citation type="submission" date="2022-11" db="EMBL/GenBank/DDBJ databases">
        <authorList>
            <person name="Mo P."/>
        </authorList>
    </citation>
    <scope>NUCLEOTIDE SEQUENCE</scope>
    <source>
        <strain evidence="4">HUAS 11-8</strain>
    </source>
</reference>
<gene>
    <name evidence="4" type="ORF">ORV05_04580</name>
</gene>
<dbReference type="EMBL" id="CP113836">
    <property type="protein sequence ID" value="WAL67068.1"/>
    <property type="molecule type" value="Genomic_DNA"/>
</dbReference>
<protein>
    <submittedName>
        <fullName evidence="4">SDR family oxidoreductase</fullName>
    </submittedName>
</protein>
<sequence length="281" mass="29603">MDVTGQVRGKVVVITGGARGIGFATARALHRLGASVAIGDVDEIRLKESAKELGIGVHGPLDVTSPESFAAFLDRVERELGPVDVLVNNAGIMPVGVLADEPDEVTRRILDINVFGVITGSKLALRRMVPRGRGHVINIASLAGELLVPGLATYGASKAAVLGFTEAARLEHRGTGVVFSAVLPTFTNTELSSGTTGNKVVRNAEPEEIARAVVELIAAPRPRVRVTRLAGALVAGQKFVPRRIGDFLVRATGMATAFTTRVDSEQRRAYEARARGAADAD</sequence>
<dbReference type="PRINTS" id="PR00081">
    <property type="entry name" value="GDHRDH"/>
</dbReference>
<dbReference type="RefSeq" id="WP_268757192.1">
    <property type="nucleotide sequence ID" value="NZ_CP113836.1"/>
</dbReference>
<evidence type="ECO:0000256" key="1">
    <source>
        <dbReference type="ARBA" id="ARBA00006484"/>
    </source>
</evidence>
<evidence type="ECO:0000256" key="2">
    <source>
        <dbReference type="ARBA" id="ARBA00023002"/>
    </source>
</evidence>
<dbReference type="SUPFAM" id="SSF51735">
    <property type="entry name" value="NAD(P)-binding Rossmann-fold domains"/>
    <property type="match status" value="1"/>
</dbReference>
<accession>A0ABY7B5Z2</accession>
<dbReference type="PROSITE" id="PS00061">
    <property type="entry name" value="ADH_SHORT"/>
    <property type="match status" value="1"/>
</dbReference>
<dbReference type="NCBIfam" id="NF005878">
    <property type="entry name" value="PRK07825.1"/>
    <property type="match status" value="1"/>
</dbReference>
<dbReference type="PANTHER" id="PTHR24322">
    <property type="entry name" value="PKSB"/>
    <property type="match status" value="1"/>
</dbReference>
<name>A0ABY7B5Z2_9PSEU</name>
<dbReference type="PANTHER" id="PTHR24322:SF736">
    <property type="entry name" value="RETINOL DEHYDROGENASE 10"/>
    <property type="match status" value="1"/>
</dbReference>
<keyword evidence="5" id="KW-1185">Reference proteome</keyword>
<evidence type="ECO:0000256" key="3">
    <source>
        <dbReference type="RuleBase" id="RU000363"/>
    </source>
</evidence>